<dbReference type="AlphaFoldDB" id="A0A5C5VQE7"/>
<feature type="transmembrane region" description="Helical" evidence="1">
    <location>
        <begin position="186"/>
        <end position="211"/>
    </location>
</feature>
<proteinExistence type="predicted"/>
<evidence type="ECO:0000313" key="3">
    <source>
        <dbReference type="EMBL" id="TWT40856.1"/>
    </source>
</evidence>
<keyword evidence="1" id="KW-0472">Membrane</keyword>
<name>A0A5C5VQE7_9PLAN</name>
<dbReference type="RefSeq" id="WP_146512167.1">
    <property type="nucleotide sequence ID" value="NZ_SIHI01000047.1"/>
</dbReference>
<feature type="transmembrane region" description="Helical" evidence="1">
    <location>
        <begin position="35"/>
        <end position="52"/>
    </location>
</feature>
<keyword evidence="1" id="KW-0812">Transmembrane</keyword>
<feature type="transmembrane region" description="Helical" evidence="1">
    <location>
        <begin position="217"/>
        <end position="238"/>
    </location>
</feature>
<accession>A0A5C5VQE7</accession>
<feature type="domain" description="Mce/MlaD" evidence="2">
    <location>
        <begin position="66"/>
        <end position="125"/>
    </location>
</feature>
<evidence type="ECO:0000313" key="4">
    <source>
        <dbReference type="Proteomes" id="UP000317243"/>
    </source>
</evidence>
<keyword evidence="1" id="KW-1133">Transmembrane helix</keyword>
<protein>
    <submittedName>
        <fullName evidence="3">Mce related protein</fullName>
    </submittedName>
</protein>
<organism evidence="3 4">
    <name type="scientific">Thalassoglobus neptunius</name>
    <dbReference type="NCBI Taxonomy" id="1938619"/>
    <lineage>
        <taxon>Bacteria</taxon>
        <taxon>Pseudomonadati</taxon>
        <taxon>Planctomycetota</taxon>
        <taxon>Planctomycetia</taxon>
        <taxon>Planctomycetales</taxon>
        <taxon>Planctomycetaceae</taxon>
        <taxon>Thalassoglobus</taxon>
    </lineage>
</organism>
<comment type="caution">
    <text evidence="3">The sequence shown here is derived from an EMBL/GenBank/DDBJ whole genome shotgun (WGS) entry which is preliminary data.</text>
</comment>
<evidence type="ECO:0000256" key="1">
    <source>
        <dbReference type="SAM" id="Phobius"/>
    </source>
</evidence>
<evidence type="ECO:0000259" key="2">
    <source>
        <dbReference type="Pfam" id="PF02470"/>
    </source>
</evidence>
<sequence length="247" mass="26741">MPHDFDVLEKGSLTSDDSLFDESELDDESFDLQRIARVVGLMVIILLVAWWCRQGPVSTSTDAVIQLAGPRVGQLQPGASVVLDGLKVGEVKSLRIEQAHAVADLAIDQSVLEQLPENTKYRVCSLNELTPGNIGVVIFVPDMESNAVTSTSTAWPSTDGSSRTVPSESREIRIAEEMLIPASAPIGLYVSVGVIALLAAICLGISLKISFTNWRRLIFGLGTLIYLFASFLGGKPFLLDELHALFK</sequence>
<dbReference type="EMBL" id="SIHI01000047">
    <property type="protein sequence ID" value="TWT40856.1"/>
    <property type="molecule type" value="Genomic_DNA"/>
</dbReference>
<reference evidence="3 4" key="1">
    <citation type="submission" date="2019-02" db="EMBL/GenBank/DDBJ databases">
        <title>Deep-cultivation of Planctomycetes and their phenomic and genomic characterization uncovers novel biology.</title>
        <authorList>
            <person name="Wiegand S."/>
            <person name="Jogler M."/>
            <person name="Boedeker C."/>
            <person name="Pinto D."/>
            <person name="Vollmers J."/>
            <person name="Rivas-Marin E."/>
            <person name="Kohn T."/>
            <person name="Peeters S.H."/>
            <person name="Heuer A."/>
            <person name="Rast P."/>
            <person name="Oberbeckmann S."/>
            <person name="Bunk B."/>
            <person name="Jeske O."/>
            <person name="Meyerdierks A."/>
            <person name="Storesund J.E."/>
            <person name="Kallscheuer N."/>
            <person name="Luecker S."/>
            <person name="Lage O.M."/>
            <person name="Pohl T."/>
            <person name="Merkel B.J."/>
            <person name="Hornburger P."/>
            <person name="Mueller R.-W."/>
            <person name="Bruemmer F."/>
            <person name="Labrenz M."/>
            <person name="Spormann A.M."/>
            <person name="Op Den Camp H."/>
            <person name="Overmann J."/>
            <person name="Amann R."/>
            <person name="Jetten M.S.M."/>
            <person name="Mascher T."/>
            <person name="Medema M.H."/>
            <person name="Devos D.P."/>
            <person name="Kaster A.-K."/>
            <person name="Ovreas L."/>
            <person name="Rohde M."/>
            <person name="Galperin M.Y."/>
            <person name="Jogler C."/>
        </authorList>
    </citation>
    <scope>NUCLEOTIDE SEQUENCE [LARGE SCALE GENOMIC DNA]</scope>
    <source>
        <strain evidence="3 4">KOR42</strain>
    </source>
</reference>
<dbReference type="Proteomes" id="UP000317243">
    <property type="component" value="Unassembled WGS sequence"/>
</dbReference>
<keyword evidence="4" id="KW-1185">Reference proteome</keyword>
<dbReference type="OrthoDB" id="9928644at2"/>
<gene>
    <name evidence="3" type="ORF">KOR42_48520</name>
</gene>
<dbReference type="InterPro" id="IPR003399">
    <property type="entry name" value="Mce/MlaD"/>
</dbReference>
<dbReference type="Pfam" id="PF02470">
    <property type="entry name" value="MlaD"/>
    <property type="match status" value="1"/>
</dbReference>